<dbReference type="EMBL" id="CP044205">
    <property type="protein sequence ID" value="QFY42257.1"/>
    <property type="molecule type" value="Genomic_DNA"/>
</dbReference>
<dbReference type="RefSeq" id="WP_153248239.1">
    <property type="nucleotide sequence ID" value="NZ_CP044205.1"/>
</dbReference>
<organism evidence="8 9">
    <name type="scientific">Candidatus Methylospira mobilis</name>
    <dbReference type="NCBI Taxonomy" id="1808979"/>
    <lineage>
        <taxon>Bacteria</taxon>
        <taxon>Pseudomonadati</taxon>
        <taxon>Pseudomonadota</taxon>
        <taxon>Gammaproteobacteria</taxon>
        <taxon>Methylococcales</taxon>
        <taxon>Methylococcaceae</taxon>
        <taxon>Candidatus Methylospira</taxon>
    </lineage>
</organism>
<feature type="active site" description="Charge relay system" evidence="5">
    <location>
        <position position="292"/>
    </location>
</feature>
<keyword evidence="3 5" id="KW-0378">Hydrolase</keyword>
<dbReference type="InterPro" id="IPR036852">
    <property type="entry name" value="Peptidase_S8/S53_dom_sf"/>
</dbReference>
<evidence type="ECO:0000256" key="5">
    <source>
        <dbReference type="PROSITE-ProRule" id="PRU01240"/>
    </source>
</evidence>
<dbReference type="GO" id="GO:0006508">
    <property type="term" value="P:proteolysis"/>
    <property type="evidence" value="ECO:0007669"/>
    <property type="project" value="UniProtKB-KW"/>
</dbReference>
<dbReference type="InterPro" id="IPR011049">
    <property type="entry name" value="Serralysin-like_metalloprot_C"/>
</dbReference>
<dbReference type="PRINTS" id="PR00723">
    <property type="entry name" value="SUBTILISIN"/>
</dbReference>
<dbReference type="PROSITE" id="PS51892">
    <property type="entry name" value="SUBTILASE"/>
    <property type="match status" value="1"/>
</dbReference>
<name>A0A5Q0BJB8_9GAMM</name>
<protein>
    <submittedName>
        <fullName evidence="8">S8 family serine peptidase</fullName>
    </submittedName>
</protein>
<proteinExistence type="inferred from homology"/>
<dbReference type="PROSITE" id="PS00136">
    <property type="entry name" value="SUBTILASE_ASP"/>
    <property type="match status" value="1"/>
</dbReference>
<dbReference type="Gene3D" id="2.160.20.160">
    <property type="match status" value="1"/>
</dbReference>
<evidence type="ECO:0000256" key="2">
    <source>
        <dbReference type="ARBA" id="ARBA00022670"/>
    </source>
</evidence>
<dbReference type="KEGG" id="mmob:F6R98_06135"/>
<dbReference type="AlphaFoldDB" id="A0A5Q0BJB8"/>
<reference evidence="8 9" key="1">
    <citation type="submission" date="2019-09" db="EMBL/GenBank/DDBJ databases">
        <title>Ecophysiology of the spiral-shaped methanotroph Methylospira mobilis as revealed by the complete genome sequence.</title>
        <authorList>
            <person name="Oshkin I.Y."/>
            <person name="Dedysh S.N."/>
            <person name="Miroshnikov K."/>
            <person name="Danilova O.V."/>
            <person name="Hakobyan A."/>
            <person name="Liesack W."/>
        </authorList>
    </citation>
    <scope>NUCLEOTIDE SEQUENCE [LARGE SCALE GENOMIC DNA]</scope>
    <source>
        <strain evidence="8 9">Shm1</strain>
    </source>
</reference>
<keyword evidence="9" id="KW-1185">Reference proteome</keyword>
<evidence type="ECO:0000256" key="6">
    <source>
        <dbReference type="RuleBase" id="RU003355"/>
    </source>
</evidence>
<dbReference type="InterPro" id="IPR023827">
    <property type="entry name" value="Peptidase_S8_Asp-AS"/>
</dbReference>
<comment type="similarity">
    <text evidence="1 5 6">Belongs to the peptidase S8 family.</text>
</comment>
<dbReference type="Pfam" id="PF00082">
    <property type="entry name" value="Peptidase_S8"/>
    <property type="match status" value="1"/>
</dbReference>
<accession>A0A5Q0BJB8</accession>
<feature type="active site" description="Charge relay system" evidence="5">
    <location>
        <position position="261"/>
    </location>
</feature>
<dbReference type="OrthoDB" id="9790784at2"/>
<sequence>MGSLNLRSQNLDGISGNIYAPGDWVSTYSNVAQNNSNTFIFGTLGDANITSRQDSTDTQTGFHRLFTLKVEGSYKSYTVSSSYGYVTLTNVQNGQTIKFQLSQPEAGANDSGVDVQFLDGGLAFTSYVDANSGAWSAYVTKGGTSNMWGTGSVALPATNVQTALSLATLGSTTVNPADTLAPIYAPSSGSVASTWSSTTGLGMINLDTALALATGKTVTPASPLTSASDTTTLNWGINAANFQSAWKAGYTGAGITIAVIDSGLDLSNTALKTNYLASKSSAFSSVQDFNGHGTFVASQIIAQNTGTAANPSPVTGGAYGASLLALNDGTYVNGSYQGIQGSIAAGITYAVNNGANVINISLGTSVDNELLTALQYASDNGVIVVVASANSGYTSPAYPAAAAQTLGNVIAVGATQYTASGSDIVQAGFSNQAGSSAAYNYVDAPGANVLGYQIGGGVKADSGTSYAAPEVAAEAAVLEQAIKQSNPALDQTQLAAAVVHAITVGLVGVSPNVITNDATNAYSPYTFTLSASVTSYIAANPVMNTFNGSYSDGEVGGGNTFKIDDIITGKGTINTLNISYYTEGGATSFTADNDSIWSHVSGIQNLSIATDGTGAQTLTSGAKFNAAFATAGVYLTSTAVDGAINVYMDGSHGGTLFTGTETINANTTGQGAQTINAGSGPATVIASDRGGAQTIAGANLIGVSITNKGGGGAQTITSTGAGPVTISASDGSGAQTITSTGAGPVTISASDGSGAQTITSTGAGPVTISASDGSGAQMITSTGAGSVTITAFDDSGAQTITSTGAGSATITASDLSGAQTITTGAGNDILNVTLSAGATNTIATGAGNDTINLSYTATAGSASTNTITGGLGADTINLGTQTTGTVDKLIYAALSGTNDTGSAITANGALSGVDVISGARTGDVINLGAAAGTLTNALDGGFTNPVVAGGLSAQIVLGNYTGGTNGTFTASATGNSSLVQWADATVGHGTAAVVLIGYADTAATVISGAGLITLA</sequence>
<dbReference type="PANTHER" id="PTHR43806">
    <property type="entry name" value="PEPTIDASE S8"/>
    <property type="match status" value="1"/>
</dbReference>
<keyword evidence="2 5" id="KW-0645">Protease</keyword>
<evidence type="ECO:0000313" key="9">
    <source>
        <dbReference type="Proteomes" id="UP000325755"/>
    </source>
</evidence>
<keyword evidence="4 5" id="KW-0720">Serine protease</keyword>
<dbReference type="InterPro" id="IPR023828">
    <property type="entry name" value="Peptidase_S8_Ser-AS"/>
</dbReference>
<dbReference type="InterPro" id="IPR050131">
    <property type="entry name" value="Peptidase_S8_subtilisin-like"/>
</dbReference>
<gene>
    <name evidence="8" type="ORF">F6R98_06135</name>
</gene>
<evidence type="ECO:0000256" key="1">
    <source>
        <dbReference type="ARBA" id="ARBA00011073"/>
    </source>
</evidence>
<dbReference type="Gene3D" id="3.40.50.200">
    <property type="entry name" value="Peptidase S8/S53 domain"/>
    <property type="match status" value="1"/>
</dbReference>
<feature type="active site" description="Charge relay system" evidence="5">
    <location>
        <position position="465"/>
    </location>
</feature>
<dbReference type="InParanoid" id="A0A5Q0BJB8"/>
<dbReference type="InterPro" id="IPR015500">
    <property type="entry name" value="Peptidase_S8_subtilisin-rel"/>
</dbReference>
<feature type="domain" description="Peptidase S8/S53" evidence="7">
    <location>
        <begin position="252"/>
        <end position="502"/>
    </location>
</feature>
<dbReference type="PANTHER" id="PTHR43806:SF11">
    <property type="entry name" value="CEREVISIN-RELATED"/>
    <property type="match status" value="1"/>
</dbReference>
<evidence type="ECO:0000259" key="7">
    <source>
        <dbReference type="Pfam" id="PF00082"/>
    </source>
</evidence>
<evidence type="ECO:0000256" key="3">
    <source>
        <dbReference type="ARBA" id="ARBA00022801"/>
    </source>
</evidence>
<evidence type="ECO:0000256" key="4">
    <source>
        <dbReference type="ARBA" id="ARBA00022825"/>
    </source>
</evidence>
<dbReference type="PROSITE" id="PS00138">
    <property type="entry name" value="SUBTILASE_SER"/>
    <property type="match status" value="1"/>
</dbReference>
<dbReference type="SUPFAM" id="SSF51120">
    <property type="entry name" value="beta-Roll"/>
    <property type="match status" value="1"/>
</dbReference>
<dbReference type="InterPro" id="IPR000209">
    <property type="entry name" value="Peptidase_S8/S53_dom"/>
</dbReference>
<dbReference type="Proteomes" id="UP000325755">
    <property type="component" value="Chromosome"/>
</dbReference>
<dbReference type="SUPFAM" id="SSF52743">
    <property type="entry name" value="Subtilisin-like"/>
    <property type="match status" value="1"/>
</dbReference>
<evidence type="ECO:0000313" key="8">
    <source>
        <dbReference type="EMBL" id="QFY42257.1"/>
    </source>
</evidence>
<dbReference type="GO" id="GO:0004252">
    <property type="term" value="F:serine-type endopeptidase activity"/>
    <property type="evidence" value="ECO:0007669"/>
    <property type="project" value="UniProtKB-UniRule"/>
</dbReference>